<dbReference type="AlphaFoldDB" id="A0A6N8IFA9"/>
<keyword evidence="3" id="KW-1185">Reference proteome</keyword>
<dbReference type="EMBL" id="WPOC01000001">
    <property type="protein sequence ID" value="MVN13926.1"/>
    <property type="molecule type" value="Genomic_DNA"/>
</dbReference>
<comment type="caution">
    <text evidence="2">The sequence shown here is derived from an EMBL/GenBank/DDBJ whole genome shotgun (WGS) entry which is preliminary data.</text>
</comment>
<gene>
    <name evidence="2" type="ORF">GO738_00915</name>
</gene>
<accession>A0A6N8IFA9</accession>
<reference evidence="2 3" key="1">
    <citation type="submission" date="2019-11" db="EMBL/GenBank/DDBJ databases">
        <title>Whole genome shotgun sequencing (WGS) data from Adlercreutzia equolifaciens ResAG-91, Eggerthella lenta MRI-F36, MRI-F37, MRI-F40, ResAG-49, ResAG-88, ResAG-121, ResAG-145, and Gordonibacter sp. ResAG-5, ResAG-26, ResAG-43, ResAG-50, ResAG-59.</title>
        <authorList>
            <person name="Stoll D.A."/>
            <person name="Danylec N."/>
            <person name="Franz C.M.A.P."/>
            <person name="Huch M."/>
        </authorList>
    </citation>
    <scope>NUCLEOTIDE SEQUENCE [LARGE SCALE GENOMIC DNA]</scope>
    <source>
        <strain evidence="2 3">ResAG-59</strain>
    </source>
</reference>
<evidence type="ECO:0000313" key="3">
    <source>
        <dbReference type="Proteomes" id="UP000468327"/>
    </source>
</evidence>
<proteinExistence type="predicted"/>
<dbReference type="Proteomes" id="UP000468327">
    <property type="component" value="Unassembled WGS sequence"/>
</dbReference>
<organism evidence="2 3">
    <name type="scientific">Gordonibacter urolithinfaciens</name>
    <dbReference type="NCBI Taxonomy" id="1335613"/>
    <lineage>
        <taxon>Bacteria</taxon>
        <taxon>Bacillati</taxon>
        <taxon>Actinomycetota</taxon>
        <taxon>Coriobacteriia</taxon>
        <taxon>Eggerthellales</taxon>
        <taxon>Eggerthellaceae</taxon>
        <taxon>Gordonibacter</taxon>
    </lineage>
</organism>
<protein>
    <submittedName>
        <fullName evidence="2">DUF4065 domain-containing protein</fullName>
    </submittedName>
</protein>
<evidence type="ECO:0000313" key="2">
    <source>
        <dbReference type="EMBL" id="MVN13926.1"/>
    </source>
</evidence>
<sequence>MLSMIRWSQERDHGKEDSMNRRYSAREVAHHIVDLCARESEPVSNLQLQKILYFVQQQYARETGGLLFDDSFEAWQYGPVQPGVYREYASLGGAKIRKVYGGSALASDATASCVVDSVTRRWRSQNPWRLVDATHVKGSPWDRTYRGGLGNHHVIDNAYFLDNAAV</sequence>
<dbReference type="InterPro" id="IPR025272">
    <property type="entry name" value="SocA_Panacea"/>
</dbReference>
<evidence type="ECO:0000259" key="1">
    <source>
        <dbReference type="Pfam" id="PF13274"/>
    </source>
</evidence>
<name>A0A6N8IFA9_9ACTN</name>
<dbReference type="Pfam" id="PF13274">
    <property type="entry name" value="SocA_Panacea"/>
    <property type="match status" value="1"/>
</dbReference>
<feature type="domain" description="Antitoxin SocA-like Panacea" evidence="1">
    <location>
        <begin position="48"/>
        <end position="141"/>
    </location>
</feature>